<protein>
    <submittedName>
        <fullName evidence="1">Uncharacterized protein</fullName>
    </submittedName>
</protein>
<dbReference type="PANTHER" id="PTHR11005">
    <property type="entry name" value="LYSOSOMAL ACID LIPASE-RELATED"/>
    <property type="match status" value="1"/>
</dbReference>
<evidence type="ECO:0000313" key="1">
    <source>
        <dbReference type="EMBL" id="KAJ8948301.1"/>
    </source>
</evidence>
<comment type="caution">
    <text evidence="1">The sequence shown here is derived from an EMBL/GenBank/DDBJ whole genome shotgun (WGS) entry which is preliminary data.</text>
</comment>
<dbReference type="EMBL" id="JAPWTK010000139">
    <property type="protein sequence ID" value="KAJ8948301.1"/>
    <property type="molecule type" value="Genomic_DNA"/>
</dbReference>
<reference evidence="1" key="1">
    <citation type="journal article" date="2023" name="Insect Mol. Biol.">
        <title>Genome sequencing provides insights into the evolution of gene families encoding plant cell wall-degrading enzymes in longhorned beetles.</title>
        <authorList>
            <person name="Shin N.R."/>
            <person name="Okamura Y."/>
            <person name="Kirsch R."/>
            <person name="Pauchet Y."/>
        </authorList>
    </citation>
    <scope>NUCLEOTIDE SEQUENCE</scope>
    <source>
        <strain evidence="1">AMC_N1</strain>
    </source>
</reference>
<dbReference type="Gene3D" id="3.40.50.1820">
    <property type="entry name" value="alpha/beta hydrolase"/>
    <property type="match status" value="1"/>
</dbReference>
<name>A0AAV8Y9X1_9CUCU</name>
<accession>A0AAV8Y9X1</accession>
<organism evidence="1 2">
    <name type="scientific">Aromia moschata</name>
    <dbReference type="NCBI Taxonomy" id="1265417"/>
    <lineage>
        <taxon>Eukaryota</taxon>
        <taxon>Metazoa</taxon>
        <taxon>Ecdysozoa</taxon>
        <taxon>Arthropoda</taxon>
        <taxon>Hexapoda</taxon>
        <taxon>Insecta</taxon>
        <taxon>Pterygota</taxon>
        <taxon>Neoptera</taxon>
        <taxon>Endopterygota</taxon>
        <taxon>Coleoptera</taxon>
        <taxon>Polyphaga</taxon>
        <taxon>Cucujiformia</taxon>
        <taxon>Chrysomeloidea</taxon>
        <taxon>Cerambycidae</taxon>
        <taxon>Cerambycinae</taxon>
        <taxon>Callichromatini</taxon>
        <taxon>Aromia</taxon>
    </lineage>
</organism>
<evidence type="ECO:0000313" key="2">
    <source>
        <dbReference type="Proteomes" id="UP001162162"/>
    </source>
</evidence>
<gene>
    <name evidence="1" type="ORF">NQ318_020788</name>
</gene>
<sequence length="219" mass="25649">MLHELIALILDCNMEYTIYCIDMFEQKLLYRVFSSDSVRRLKLERIVSQAEELQRLVVPVCTESPALMQFCMQWYNLFYGPKTELGPESIPVYFNQLPGGTSIKILNHAADLVLGNFRKYDYGPLNYKYYGSPKSPIYDLKKVHVPVYLVYSAQDWATTEAVSLQLDARNLWRHLPEESRYGMRKINMDTFNHIDFVFGRRARKIVYDPLVEVLNKAIE</sequence>
<dbReference type="SUPFAM" id="SSF53474">
    <property type="entry name" value="alpha/beta-Hydrolases"/>
    <property type="match status" value="1"/>
</dbReference>
<keyword evidence="2" id="KW-1185">Reference proteome</keyword>
<dbReference type="AlphaFoldDB" id="A0AAV8Y9X1"/>
<dbReference type="Proteomes" id="UP001162162">
    <property type="component" value="Unassembled WGS sequence"/>
</dbReference>
<proteinExistence type="predicted"/>
<dbReference type="InterPro" id="IPR029058">
    <property type="entry name" value="AB_hydrolase_fold"/>
</dbReference>